<feature type="domain" description="Thioredoxin" evidence="6">
    <location>
        <begin position="225"/>
        <end position="369"/>
    </location>
</feature>
<gene>
    <name evidence="7" type="ORF">V5E97_34850</name>
</gene>
<sequence>MIGDKLWSADCRLRKNCPARFPAFRALCAVLATLWLGPAAMALAQQTERPVEGVQDDSLSRIISDYQQQRARLDRERIERLTRLAGSQKGGEAELTYLEIFRFAIAVDRYADAEPAAEQVIRTGGTSREVEFLAQLVNLIGEAERGDYDGSMRNLKAYLAAPATGPTPAPQIQTRTLLTIGEAYFRRLVQGRKFDLAREVCELVASKAENAAVREHFAGYQRRLALVGRPAPAIQGVDADGADVRLKDLEGKVVLIVFWATWCPPCVEKLPALNRALEAHEKDGFAILGVNLDSGLDRDRLVRQFVVEFGVPWPNMLSGKDEHDIASLYAVSELPANVLVGRDGKVVTFDQWDANLMDAVTEAVKRPRAPR</sequence>
<dbReference type="EMBL" id="CP155447">
    <property type="protein sequence ID" value="XBH03446.1"/>
    <property type="molecule type" value="Genomic_DNA"/>
</dbReference>
<keyword evidence="2" id="KW-0201">Cytochrome c-type biogenesis</keyword>
<dbReference type="CDD" id="cd02966">
    <property type="entry name" value="TlpA_like_family"/>
    <property type="match status" value="1"/>
</dbReference>
<dbReference type="GO" id="GO:0016491">
    <property type="term" value="F:oxidoreductase activity"/>
    <property type="evidence" value="ECO:0007669"/>
    <property type="project" value="InterPro"/>
</dbReference>
<dbReference type="InterPro" id="IPR013766">
    <property type="entry name" value="Thioredoxin_domain"/>
</dbReference>
<dbReference type="GO" id="GO:0017004">
    <property type="term" value="P:cytochrome complex assembly"/>
    <property type="evidence" value="ECO:0007669"/>
    <property type="project" value="UniProtKB-KW"/>
</dbReference>
<evidence type="ECO:0000256" key="1">
    <source>
        <dbReference type="ARBA" id="ARBA00004196"/>
    </source>
</evidence>
<dbReference type="PANTHER" id="PTHR42852">
    <property type="entry name" value="THIOL:DISULFIDE INTERCHANGE PROTEIN DSBE"/>
    <property type="match status" value="1"/>
</dbReference>
<evidence type="ECO:0000256" key="5">
    <source>
        <dbReference type="SAM" id="SignalP"/>
    </source>
</evidence>
<dbReference type="SUPFAM" id="SSF52833">
    <property type="entry name" value="Thioredoxin-like"/>
    <property type="match status" value="1"/>
</dbReference>
<dbReference type="PROSITE" id="PS51352">
    <property type="entry name" value="THIOREDOXIN_2"/>
    <property type="match status" value="1"/>
</dbReference>
<dbReference type="AlphaFoldDB" id="A0AAU7CE46"/>
<dbReference type="InterPro" id="IPR050553">
    <property type="entry name" value="Thioredoxin_ResA/DsbE_sf"/>
</dbReference>
<dbReference type="InterPro" id="IPR000866">
    <property type="entry name" value="AhpC/TSA"/>
</dbReference>
<accession>A0AAU7CE46</accession>
<evidence type="ECO:0000259" key="6">
    <source>
        <dbReference type="PROSITE" id="PS51352"/>
    </source>
</evidence>
<feature type="chain" id="PRO_5043447919" evidence="5">
    <location>
        <begin position="45"/>
        <end position="371"/>
    </location>
</feature>
<feature type="signal peptide" evidence="5">
    <location>
        <begin position="1"/>
        <end position="44"/>
    </location>
</feature>
<dbReference type="InterPro" id="IPR036249">
    <property type="entry name" value="Thioredoxin-like_sf"/>
</dbReference>
<dbReference type="GO" id="GO:0030313">
    <property type="term" value="C:cell envelope"/>
    <property type="evidence" value="ECO:0007669"/>
    <property type="project" value="UniProtKB-SubCell"/>
</dbReference>
<keyword evidence="3" id="KW-1015">Disulfide bond</keyword>
<dbReference type="Pfam" id="PF00578">
    <property type="entry name" value="AhpC-TSA"/>
    <property type="match status" value="1"/>
</dbReference>
<reference evidence="7" key="1">
    <citation type="submission" date="2024-05" db="EMBL/GenBank/DDBJ databases">
        <title>Planctomycetes of the genus Singulisphaera possess chitinolytic capabilities.</title>
        <authorList>
            <person name="Ivanova A."/>
        </authorList>
    </citation>
    <scope>NUCLEOTIDE SEQUENCE</scope>
    <source>
        <strain evidence="7">Ch08T</strain>
    </source>
</reference>
<keyword evidence="5" id="KW-0732">Signal</keyword>
<name>A0AAU7CE46_9BACT</name>
<evidence type="ECO:0000256" key="4">
    <source>
        <dbReference type="ARBA" id="ARBA00023284"/>
    </source>
</evidence>
<dbReference type="PANTHER" id="PTHR42852:SF6">
    <property type="entry name" value="THIOL:DISULFIDE INTERCHANGE PROTEIN DSBE"/>
    <property type="match status" value="1"/>
</dbReference>
<dbReference type="GO" id="GO:0016209">
    <property type="term" value="F:antioxidant activity"/>
    <property type="evidence" value="ECO:0007669"/>
    <property type="project" value="InterPro"/>
</dbReference>
<dbReference type="InterPro" id="IPR017937">
    <property type="entry name" value="Thioredoxin_CS"/>
</dbReference>
<protein>
    <submittedName>
        <fullName evidence="7">TlpA disulfide reductase family protein</fullName>
    </submittedName>
</protein>
<comment type="subcellular location">
    <subcellularLocation>
        <location evidence="1">Cell envelope</location>
    </subcellularLocation>
</comment>
<dbReference type="Gene3D" id="3.40.30.10">
    <property type="entry name" value="Glutaredoxin"/>
    <property type="match status" value="1"/>
</dbReference>
<organism evidence="7">
    <name type="scientific">Singulisphaera sp. Ch08</name>
    <dbReference type="NCBI Taxonomy" id="3120278"/>
    <lineage>
        <taxon>Bacteria</taxon>
        <taxon>Pseudomonadati</taxon>
        <taxon>Planctomycetota</taxon>
        <taxon>Planctomycetia</taxon>
        <taxon>Isosphaerales</taxon>
        <taxon>Isosphaeraceae</taxon>
        <taxon>Singulisphaera</taxon>
    </lineage>
</organism>
<evidence type="ECO:0000256" key="2">
    <source>
        <dbReference type="ARBA" id="ARBA00022748"/>
    </source>
</evidence>
<keyword evidence="4" id="KW-0676">Redox-active center</keyword>
<evidence type="ECO:0000256" key="3">
    <source>
        <dbReference type="ARBA" id="ARBA00023157"/>
    </source>
</evidence>
<evidence type="ECO:0000313" key="7">
    <source>
        <dbReference type="EMBL" id="XBH03446.1"/>
    </source>
</evidence>
<proteinExistence type="predicted"/>
<dbReference type="RefSeq" id="WP_406696180.1">
    <property type="nucleotide sequence ID" value="NZ_CP155447.1"/>
</dbReference>
<dbReference type="PROSITE" id="PS00194">
    <property type="entry name" value="THIOREDOXIN_1"/>
    <property type="match status" value="1"/>
</dbReference>